<dbReference type="EMBL" id="HACA01022092">
    <property type="protein sequence ID" value="CDW39453.1"/>
    <property type="molecule type" value="Transcribed_RNA"/>
</dbReference>
<name>A0A0K2UMF1_LEPSM</name>
<protein>
    <submittedName>
        <fullName evidence="1">Uncharacterized protein</fullName>
    </submittedName>
</protein>
<proteinExistence type="predicted"/>
<sequence length="77" mass="8772">MLYQHSETLTVVSVLSYDSEVTYLRFMLPLTISLNCPICSTKSSSRSPEYFLWRSGAPEQRSCVEIDGMLFRSPNVC</sequence>
<accession>A0A0K2UMF1</accession>
<dbReference type="AlphaFoldDB" id="A0A0K2UMF1"/>
<organism evidence="1">
    <name type="scientific">Lepeophtheirus salmonis</name>
    <name type="common">Salmon louse</name>
    <name type="synonym">Caligus salmonis</name>
    <dbReference type="NCBI Taxonomy" id="72036"/>
    <lineage>
        <taxon>Eukaryota</taxon>
        <taxon>Metazoa</taxon>
        <taxon>Ecdysozoa</taxon>
        <taxon>Arthropoda</taxon>
        <taxon>Crustacea</taxon>
        <taxon>Multicrustacea</taxon>
        <taxon>Hexanauplia</taxon>
        <taxon>Copepoda</taxon>
        <taxon>Siphonostomatoida</taxon>
        <taxon>Caligidae</taxon>
        <taxon>Lepeophtheirus</taxon>
    </lineage>
</organism>
<reference evidence="1" key="1">
    <citation type="submission" date="2014-05" db="EMBL/GenBank/DDBJ databases">
        <authorList>
            <person name="Chronopoulou M."/>
        </authorList>
    </citation>
    <scope>NUCLEOTIDE SEQUENCE</scope>
    <source>
        <tissue evidence="1">Whole organism</tissue>
    </source>
</reference>
<evidence type="ECO:0000313" key="1">
    <source>
        <dbReference type="EMBL" id="CDW39453.1"/>
    </source>
</evidence>